<dbReference type="InterPro" id="IPR015943">
    <property type="entry name" value="WD40/YVTN_repeat-like_dom_sf"/>
</dbReference>
<dbReference type="Gene3D" id="2.130.10.10">
    <property type="entry name" value="YVTN repeat-like/Quinoprotein amine dehydrogenase"/>
    <property type="match status" value="1"/>
</dbReference>
<sequence length="72" mass="7869">VKNVSSEVLWSTDVGQAQSFRTTILQPAYNNDSIYTIDSSGLINSINLSDGDENWAYNLNLDVTSGISFHDG</sequence>
<name>A0A383DSI2_9ZZZZ</name>
<proteinExistence type="predicted"/>
<dbReference type="InterPro" id="IPR011047">
    <property type="entry name" value="Quinoprotein_ADH-like_sf"/>
</dbReference>
<evidence type="ECO:0000313" key="1">
    <source>
        <dbReference type="EMBL" id="SVE47451.1"/>
    </source>
</evidence>
<organism evidence="1">
    <name type="scientific">marine metagenome</name>
    <dbReference type="NCBI Taxonomy" id="408172"/>
    <lineage>
        <taxon>unclassified sequences</taxon>
        <taxon>metagenomes</taxon>
        <taxon>ecological metagenomes</taxon>
    </lineage>
</organism>
<feature type="non-terminal residue" evidence="1">
    <location>
        <position position="1"/>
    </location>
</feature>
<dbReference type="AlphaFoldDB" id="A0A383DSI2"/>
<feature type="non-terminal residue" evidence="1">
    <location>
        <position position="72"/>
    </location>
</feature>
<accession>A0A383DSI2</accession>
<reference evidence="1" key="1">
    <citation type="submission" date="2018-05" db="EMBL/GenBank/DDBJ databases">
        <authorList>
            <person name="Lanie J.A."/>
            <person name="Ng W.-L."/>
            <person name="Kazmierczak K.M."/>
            <person name="Andrzejewski T.M."/>
            <person name="Davidsen T.M."/>
            <person name="Wayne K.J."/>
            <person name="Tettelin H."/>
            <person name="Glass J.I."/>
            <person name="Rusch D."/>
            <person name="Podicherti R."/>
            <person name="Tsui H.-C.T."/>
            <person name="Winkler M.E."/>
        </authorList>
    </citation>
    <scope>NUCLEOTIDE SEQUENCE</scope>
</reference>
<dbReference type="SUPFAM" id="SSF50998">
    <property type="entry name" value="Quinoprotein alcohol dehydrogenase-like"/>
    <property type="match status" value="1"/>
</dbReference>
<gene>
    <name evidence="1" type="ORF">METZ01_LOCUS500305</name>
</gene>
<protein>
    <submittedName>
        <fullName evidence="1">Uncharacterized protein</fullName>
    </submittedName>
</protein>
<dbReference type="EMBL" id="UINC01219807">
    <property type="protein sequence ID" value="SVE47451.1"/>
    <property type="molecule type" value="Genomic_DNA"/>
</dbReference>